<evidence type="ECO:0000313" key="1">
    <source>
        <dbReference type="EMBL" id="KAH7904734.1"/>
    </source>
</evidence>
<protein>
    <submittedName>
        <fullName evidence="1">Uncharacterized protein</fullName>
    </submittedName>
</protein>
<comment type="caution">
    <text evidence="1">The sequence shown here is derived from an EMBL/GenBank/DDBJ whole genome shotgun (WGS) entry which is preliminary data.</text>
</comment>
<organism evidence="1 2">
    <name type="scientific">Hygrophoropsis aurantiaca</name>
    <dbReference type="NCBI Taxonomy" id="72124"/>
    <lineage>
        <taxon>Eukaryota</taxon>
        <taxon>Fungi</taxon>
        <taxon>Dikarya</taxon>
        <taxon>Basidiomycota</taxon>
        <taxon>Agaricomycotina</taxon>
        <taxon>Agaricomycetes</taxon>
        <taxon>Agaricomycetidae</taxon>
        <taxon>Boletales</taxon>
        <taxon>Coniophorineae</taxon>
        <taxon>Hygrophoropsidaceae</taxon>
        <taxon>Hygrophoropsis</taxon>
    </lineage>
</organism>
<gene>
    <name evidence="1" type="ORF">BJ138DRAFT_974969</name>
</gene>
<feature type="non-terminal residue" evidence="1">
    <location>
        <position position="127"/>
    </location>
</feature>
<keyword evidence="2" id="KW-1185">Reference proteome</keyword>
<sequence>QFTLGSVAALYSSMFGQGFSSQQRQAAARSLLKHDVQNDGEHYKMRKSGGLHPSYISFHSKSRDEPTDNEQFLVESSGDIFDAIAMQDRLDGGMSVLLRCPGAELPSGISPQDIAIDIYVTPRELRE</sequence>
<dbReference type="EMBL" id="MU268377">
    <property type="protein sequence ID" value="KAH7904734.1"/>
    <property type="molecule type" value="Genomic_DNA"/>
</dbReference>
<proteinExistence type="predicted"/>
<reference evidence="1" key="1">
    <citation type="journal article" date="2021" name="New Phytol.">
        <title>Evolutionary innovations through gain and loss of genes in the ectomycorrhizal Boletales.</title>
        <authorList>
            <person name="Wu G."/>
            <person name="Miyauchi S."/>
            <person name="Morin E."/>
            <person name="Kuo A."/>
            <person name="Drula E."/>
            <person name="Varga T."/>
            <person name="Kohler A."/>
            <person name="Feng B."/>
            <person name="Cao Y."/>
            <person name="Lipzen A."/>
            <person name="Daum C."/>
            <person name="Hundley H."/>
            <person name="Pangilinan J."/>
            <person name="Johnson J."/>
            <person name="Barry K."/>
            <person name="LaButti K."/>
            <person name="Ng V."/>
            <person name="Ahrendt S."/>
            <person name="Min B."/>
            <person name="Choi I.G."/>
            <person name="Park H."/>
            <person name="Plett J.M."/>
            <person name="Magnuson J."/>
            <person name="Spatafora J.W."/>
            <person name="Nagy L.G."/>
            <person name="Henrissat B."/>
            <person name="Grigoriev I.V."/>
            <person name="Yang Z.L."/>
            <person name="Xu J."/>
            <person name="Martin F.M."/>
        </authorList>
    </citation>
    <scope>NUCLEOTIDE SEQUENCE</scope>
    <source>
        <strain evidence="1">ATCC 28755</strain>
    </source>
</reference>
<dbReference type="Proteomes" id="UP000790377">
    <property type="component" value="Unassembled WGS sequence"/>
</dbReference>
<accession>A0ACB7ZUA5</accession>
<evidence type="ECO:0000313" key="2">
    <source>
        <dbReference type="Proteomes" id="UP000790377"/>
    </source>
</evidence>
<name>A0ACB7ZUA5_9AGAM</name>
<feature type="non-terminal residue" evidence="1">
    <location>
        <position position="1"/>
    </location>
</feature>